<dbReference type="AlphaFoldDB" id="A0A6L6GE19"/>
<reference evidence="2 3" key="1">
    <citation type="submission" date="2019-11" db="EMBL/GenBank/DDBJ databases">
        <authorList>
            <person name="An D."/>
        </authorList>
    </citation>
    <scope>NUCLEOTIDE SEQUENCE [LARGE SCALE GENOMIC DNA]</scope>
    <source>
        <strain evidence="2 3">YIM 103518</strain>
    </source>
</reference>
<name>A0A6L6GE19_9GAMM</name>
<evidence type="ECO:0000313" key="3">
    <source>
        <dbReference type="Proteomes" id="UP000473854"/>
    </source>
</evidence>
<evidence type="ECO:0000313" key="1">
    <source>
        <dbReference type="EMBL" id="MDY6487281.1"/>
    </source>
</evidence>
<accession>A0A6L6GE19</accession>
<dbReference type="Proteomes" id="UP000473854">
    <property type="component" value="Unassembled WGS sequence"/>
</dbReference>
<dbReference type="EMBL" id="WLYL01000013">
    <property type="protein sequence ID" value="MTD10943.1"/>
    <property type="molecule type" value="Genomic_DNA"/>
</dbReference>
<organism evidence="2 3">
    <name type="scientific">Acinetobacter faecalis</name>
    <dbReference type="NCBI Taxonomy" id="2665161"/>
    <lineage>
        <taxon>Bacteria</taxon>
        <taxon>Pseudomonadati</taxon>
        <taxon>Pseudomonadota</taxon>
        <taxon>Gammaproteobacteria</taxon>
        <taxon>Moraxellales</taxon>
        <taxon>Moraxellaceae</taxon>
        <taxon>Acinetobacter</taxon>
    </lineage>
</organism>
<comment type="caution">
    <text evidence="2">The sequence shown here is derived from an EMBL/GenBank/DDBJ whole genome shotgun (WGS) entry which is preliminary data.</text>
</comment>
<proteinExistence type="predicted"/>
<reference evidence="1 4" key="2">
    <citation type="submission" date="2023-11" db="EMBL/GenBank/DDBJ databases">
        <title>The common occurrence of Acinetobacte faecalis in cattle feces and its emended description.</title>
        <authorList>
            <person name="Kyselkova M."/>
            <person name="Xanthopoulou K."/>
            <person name="Shestivska V."/>
            <person name="Spanelova P."/>
            <person name="Maixnerova M."/>
            <person name="Higgins P.G."/>
            <person name="Nemec A."/>
        </authorList>
    </citation>
    <scope>NUCLEOTIDE SEQUENCE [LARGE SCALE GENOMIC DNA]</scope>
    <source>
        <strain evidence="1 4">ANC 7483</strain>
    </source>
</reference>
<gene>
    <name evidence="2" type="ORF">GIX10_05725</name>
    <name evidence="1" type="ORF">SKM51_08770</name>
</gene>
<dbReference type="EMBL" id="JAXHPL010000045">
    <property type="protein sequence ID" value="MDY6487281.1"/>
    <property type="molecule type" value="Genomic_DNA"/>
</dbReference>
<dbReference type="RefSeq" id="WP_154772555.1">
    <property type="nucleotide sequence ID" value="NZ_JAXHPL010000045.1"/>
</dbReference>
<evidence type="ECO:0000313" key="2">
    <source>
        <dbReference type="EMBL" id="MTD10943.1"/>
    </source>
</evidence>
<evidence type="ECO:0000313" key="4">
    <source>
        <dbReference type="Proteomes" id="UP001278995"/>
    </source>
</evidence>
<protein>
    <submittedName>
        <fullName evidence="2">Uncharacterized protein</fullName>
    </submittedName>
</protein>
<dbReference type="Proteomes" id="UP001278995">
    <property type="component" value="Unassembled WGS sequence"/>
</dbReference>
<sequence length="192" mass="22801">MKTTANVQKIMKNAVQNDCIFIDNHNAILLHTAVKELNEILEFQLSLIAEDVLSFLDKIPKRHATDSNFRKWWIDALEYVTNYNLLHNNPEHYDELGGKEFFKNRYQKWFTEHPLYLETGVYFFNNEDEPTLDLIGDTFFDLYTLFHNGTFDENIWRENFLSRELTTEEIESLRQIKINNLTETFAMSCSLT</sequence>